<dbReference type="InterPro" id="IPR038225">
    <property type="entry name" value="TagF_sf"/>
</dbReference>
<dbReference type="NCBIfam" id="TIGR03373">
    <property type="entry name" value="VI_minor_4"/>
    <property type="match status" value="1"/>
</dbReference>
<accession>A0ABT2LIT1</accession>
<dbReference type="RefSeq" id="WP_260900508.1">
    <property type="nucleotide sequence ID" value="NZ_JAOCZP010000001.1"/>
</dbReference>
<dbReference type="InterPro" id="IPR017748">
    <property type="entry name" value="TagF"/>
</dbReference>
<name>A0ABT2LIT1_9HYPH</name>
<evidence type="ECO:0000313" key="1">
    <source>
        <dbReference type="EMBL" id="MCT7374146.1"/>
    </source>
</evidence>
<comment type="caution">
    <text evidence="1">The sequence shown here is derived from an EMBL/GenBank/DDBJ whole genome shotgun (WGS) entry which is preliminary data.</text>
</comment>
<proteinExistence type="predicted"/>
<dbReference type="Pfam" id="PF09867">
    <property type="entry name" value="TagF_N"/>
    <property type="match status" value="1"/>
</dbReference>
<protein>
    <submittedName>
        <fullName evidence="1">Type VI secretion system-associated protein TagF</fullName>
    </submittedName>
</protein>
<dbReference type="Proteomes" id="UP001320831">
    <property type="component" value="Unassembled WGS sequence"/>
</dbReference>
<reference evidence="1 2" key="1">
    <citation type="submission" date="2022-09" db="EMBL/GenBank/DDBJ databases">
        <title>Chelativorans salina sp. nov., a novel slightly halophilic bacterium isolated from a saline lake sediment enrichment.</title>
        <authorList>
            <person name="Gao L."/>
            <person name="Fang B.-Z."/>
            <person name="Li W.-J."/>
        </authorList>
    </citation>
    <scope>NUCLEOTIDE SEQUENCE [LARGE SCALE GENOMIC DNA]</scope>
    <source>
        <strain evidence="1 2">EGI FJ00035</strain>
    </source>
</reference>
<dbReference type="Gene3D" id="3.40.1730.10">
    <property type="entry name" value="pa0076 domain"/>
    <property type="match status" value="1"/>
</dbReference>
<sequence length="181" mass="19446">MPAPDLIAPGFYGKLPTAGDFVSRRLPPDFVRNWDRWVALHLMPLLASGVWPEGTAVCFMLGARFHGPAAGVVVPSADRARRRFPLTLAQPLILATPCLAETGAHWFSKLAATAQAARKGEFDADTLEAELADMPFPAFAVEGEPLEGTVFWNDPSALFAVAPEAPRAALQALLAPSWEPC</sequence>
<evidence type="ECO:0000313" key="2">
    <source>
        <dbReference type="Proteomes" id="UP001320831"/>
    </source>
</evidence>
<organism evidence="1 2">
    <name type="scientific">Chelativorans salis</name>
    <dbReference type="NCBI Taxonomy" id="2978478"/>
    <lineage>
        <taxon>Bacteria</taxon>
        <taxon>Pseudomonadati</taxon>
        <taxon>Pseudomonadota</taxon>
        <taxon>Alphaproteobacteria</taxon>
        <taxon>Hyphomicrobiales</taxon>
        <taxon>Phyllobacteriaceae</taxon>
        <taxon>Chelativorans</taxon>
    </lineage>
</organism>
<keyword evidence="2" id="KW-1185">Reference proteome</keyword>
<gene>
    <name evidence="1" type="primary">tagF</name>
    <name evidence="1" type="ORF">N5A92_03760</name>
</gene>
<dbReference type="EMBL" id="JAOCZP010000001">
    <property type="protein sequence ID" value="MCT7374146.1"/>
    <property type="molecule type" value="Genomic_DNA"/>
</dbReference>